<accession>A0A1Y3B6Y9</accession>
<dbReference type="EMBL" id="MUJZ01036737">
    <property type="protein sequence ID" value="OTF76592.1"/>
    <property type="molecule type" value="Genomic_DNA"/>
</dbReference>
<evidence type="ECO:0000313" key="2">
    <source>
        <dbReference type="EMBL" id="OTF76592.1"/>
    </source>
</evidence>
<feature type="region of interest" description="Disordered" evidence="1">
    <location>
        <begin position="60"/>
        <end position="87"/>
    </location>
</feature>
<reference evidence="2 3" key="1">
    <citation type="submission" date="2017-03" db="EMBL/GenBank/DDBJ databases">
        <title>Genome Survey of Euroglyphus maynei.</title>
        <authorList>
            <person name="Arlian L.G."/>
            <person name="Morgan M.S."/>
            <person name="Rider S.D."/>
        </authorList>
    </citation>
    <scope>NUCLEOTIDE SEQUENCE [LARGE SCALE GENOMIC DNA]</scope>
    <source>
        <strain evidence="2">Arlian Lab</strain>
        <tissue evidence="2">Whole body</tissue>
    </source>
</reference>
<keyword evidence="3" id="KW-1185">Reference proteome</keyword>
<evidence type="ECO:0000256" key="1">
    <source>
        <dbReference type="SAM" id="MobiDB-lite"/>
    </source>
</evidence>
<gene>
    <name evidence="2" type="ORF">BLA29_014293</name>
</gene>
<proteinExistence type="predicted"/>
<organism evidence="2 3">
    <name type="scientific">Euroglyphus maynei</name>
    <name type="common">Mayne's house dust mite</name>
    <dbReference type="NCBI Taxonomy" id="6958"/>
    <lineage>
        <taxon>Eukaryota</taxon>
        <taxon>Metazoa</taxon>
        <taxon>Ecdysozoa</taxon>
        <taxon>Arthropoda</taxon>
        <taxon>Chelicerata</taxon>
        <taxon>Arachnida</taxon>
        <taxon>Acari</taxon>
        <taxon>Acariformes</taxon>
        <taxon>Sarcoptiformes</taxon>
        <taxon>Astigmata</taxon>
        <taxon>Psoroptidia</taxon>
        <taxon>Analgoidea</taxon>
        <taxon>Pyroglyphidae</taxon>
        <taxon>Pyroglyphinae</taxon>
        <taxon>Euroglyphus</taxon>
    </lineage>
</organism>
<dbReference type="AlphaFoldDB" id="A0A1Y3B6Y9"/>
<protein>
    <submittedName>
        <fullName evidence="2">Uncharacterized protein</fullName>
    </submittedName>
</protein>
<feature type="compositionally biased region" description="Polar residues" evidence="1">
    <location>
        <begin position="60"/>
        <end position="72"/>
    </location>
</feature>
<comment type="caution">
    <text evidence="2">The sequence shown here is derived from an EMBL/GenBank/DDBJ whole genome shotgun (WGS) entry which is preliminary data.</text>
</comment>
<dbReference type="Proteomes" id="UP000194236">
    <property type="component" value="Unassembled WGS sequence"/>
</dbReference>
<name>A0A1Y3B6Y9_EURMA</name>
<sequence>MRKARSPTPCIRLQIPDNDGKTMLNTSTITMARVGKSSENLCSSNIDKQPIKLPVKSKSFVLSSSGNQPRNQTKAKRGPSDVGYKSKSSIAMNKLREIEKHLHGTISPPEYYLELDKV</sequence>
<evidence type="ECO:0000313" key="3">
    <source>
        <dbReference type="Proteomes" id="UP000194236"/>
    </source>
</evidence>